<evidence type="ECO:0000313" key="2">
    <source>
        <dbReference type="Proteomes" id="UP001521222"/>
    </source>
</evidence>
<keyword evidence="2" id="KW-1185">Reference proteome</keyword>
<dbReference type="PANTHER" id="PTHR31630:SF6">
    <property type="entry name" value="PHYTANOYL-COA DIOXYGENASE-RELATED"/>
    <property type="match status" value="1"/>
</dbReference>
<proteinExistence type="predicted"/>
<dbReference type="PANTHER" id="PTHR31630">
    <property type="entry name" value="PHYTANOYL-COA DIOXYGENASE-RELATED-RELATED"/>
    <property type="match status" value="1"/>
</dbReference>
<reference evidence="1 2" key="1">
    <citation type="submission" date="2024-02" db="EMBL/GenBank/DDBJ databases">
        <title>De novo assembly and annotation of 12 fungi associated with fruit tree decline syndrome in Ontario, Canada.</title>
        <authorList>
            <person name="Sulman M."/>
            <person name="Ellouze W."/>
            <person name="Ilyukhin E."/>
        </authorList>
    </citation>
    <scope>NUCLEOTIDE SEQUENCE [LARGE SCALE GENOMIC DNA]</scope>
    <source>
        <strain evidence="1 2">M97-236</strain>
    </source>
</reference>
<gene>
    <name evidence="1" type="ORF">SLS59_006585</name>
</gene>
<dbReference type="SUPFAM" id="SSF51197">
    <property type="entry name" value="Clavaminate synthase-like"/>
    <property type="match status" value="1"/>
</dbReference>
<protein>
    <submittedName>
        <fullName evidence="1">Uncharacterized protein</fullName>
    </submittedName>
</protein>
<accession>A0ABR3R4F1</accession>
<dbReference type="EMBL" id="JAKIXB020000021">
    <property type="protein sequence ID" value="KAL1599133.1"/>
    <property type="molecule type" value="Genomic_DNA"/>
</dbReference>
<comment type="caution">
    <text evidence="1">The sequence shown here is derived from an EMBL/GenBank/DDBJ whole genome shotgun (WGS) entry which is preliminary data.</text>
</comment>
<sequence length="232" mass="26910">MQFFTAVLGCWCDGGARTEPKVLETSSKVWDTDKLLCSFDGMSITLPCQKDLKWSPWPHCDQSLQRKGMQCVQGLSNYQPNGPGDGGLILIKGNSKLYDEFFHERREQDDHEDKPLGEEDFRNLLIFRGEEDKWFQDRDCTLEKVNLEPGDRIRHVQYVCVTPAKFAKPEDLKLNVELFNTWQGTTHWPHCNIRKQSLPERDEKPDPKNRTELLEEPVITDRILQSAAVKIY</sequence>
<evidence type="ECO:0000313" key="1">
    <source>
        <dbReference type="EMBL" id="KAL1599133.1"/>
    </source>
</evidence>
<dbReference type="Proteomes" id="UP001521222">
    <property type="component" value="Unassembled WGS sequence"/>
</dbReference>
<organism evidence="1 2">
    <name type="scientific">Nothophoma quercina</name>
    <dbReference type="NCBI Taxonomy" id="749835"/>
    <lineage>
        <taxon>Eukaryota</taxon>
        <taxon>Fungi</taxon>
        <taxon>Dikarya</taxon>
        <taxon>Ascomycota</taxon>
        <taxon>Pezizomycotina</taxon>
        <taxon>Dothideomycetes</taxon>
        <taxon>Pleosporomycetidae</taxon>
        <taxon>Pleosporales</taxon>
        <taxon>Pleosporineae</taxon>
        <taxon>Didymellaceae</taxon>
        <taxon>Nothophoma</taxon>
    </lineage>
</organism>
<name>A0ABR3R4F1_9PLEO</name>